<reference evidence="7" key="2">
    <citation type="submission" date="2022-03" db="EMBL/GenBank/DDBJ databases">
        <title>Draft title - Genomic analysis of global carrot germplasm unveils the trajectory of domestication and the origin of high carotenoid orange carrot.</title>
        <authorList>
            <person name="Iorizzo M."/>
            <person name="Ellison S."/>
            <person name="Senalik D."/>
            <person name="Macko-Podgorni A."/>
            <person name="Grzebelus D."/>
            <person name="Bostan H."/>
            <person name="Rolling W."/>
            <person name="Curaba J."/>
            <person name="Simon P."/>
        </authorList>
    </citation>
    <scope>NUCLEOTIDE SEQUENCE</scope>
    <source>
        <tissue evidence="7">Leaf</tissue>
    </source>
</reference>
<protein>
    <recommendedName>
        <fullName evidence="6">Protein kinase domain-containing protein</fullName>
    </recommendedName>
</protein>
<dbReference type="PANTHER" id="PTHR47976">
    <property type="entry name" value="G-TYPE LECTIN S-RECEPTOR-LIKE SERINE/THREONINE-PROTEIN KINASE SD2-5"/>
    <property type="match status" value="1"/>
</dbReference>
<keyword evidence="2" id="KW-0732">Signal</keyword>
<dbReference type="EMBL" id="CP093350">
    <property type="protein sequence ID" value="WOH11536.1"/>
    <property type="molecule type" value="Genomic_DNA"/>
</dbReference>
<feature type="binding site" evidence="5">
    <location>
        <position position="43"/>
    </location>
    <ligand>
        <name>ATP</name>
        <dbReference type="ChEBI" id="CHEBI:30616"/>
    </ligand>
</feature>
<dbReference type="InterPro" id="IPR000719">
    <property type="entry name" value="Prot_kinase_dom"/>
</dbReference>
<dbReference type="Pfam" id="PF00069">
    <property type="entry name" value="Pkinase"/>
    <property type="match status" value="1"/>
</dbReference>
<evidence type="ECO:0000256" key="1">
    <source>
        <dbReference type="ARBA" id="ARBA00022679"/>
    </source>
</evidence>
<dbReference type="SUPFAM" id="SSF56112">
    <property type="entry name" value="Protein kinase-like (PK-like)"/>
    <property type="match status" value="1"/>
</dbReference>
<keyword evidence="3 5" id="KW-0547">Nucleotide-binding</keyword>
<evidence type="ECO:0000259" key="6">
    <source>
        <dbReference type="PROSITE" id="PS50011"/>
    </source>
</evidence>
<evidence type="ECO:0000256" key="2">
    <source>
        <dbReference type="ARBA" id="ARBA00022729"/>
    </source>
</evidence>
<dbReference type="GO" id="GO:0005524">
    <property type="term" value="F:ATP binding"/>
    <property type="evidence" value="ECO:0007669"/>
    <property type="project" value="UniProtKB-UniRule"/>
</dbReference>
<dbReference type="Proteomes" id="UP000077755">
    <property type="component" value="Chromosome 8"/>
</dbReference>
<organism evidence="7 8">
    <name type="scientific">Daucus carota subsp. sativus</name>
    <name type="common">Carrot</name>
    <dbReference type="NCBI Taxonomy" id="79200"/>
    <lineage>
        <taxon>Eukaryota</taxon>
        <taxon>Viridiplantae</taxon>
        <taxon>Streptophyta</taxon>
        <taxon>Embryophyta</taxon>
        <taxon>Tracheophyta</taxon>
        <taxon>Spermatophyta</taxon>
        <taxon>Magnoliopsida</taxon>
        <taxon>eudicotyledons</taxon>
        <taxon>Gunneridae</taxon>
        <taxon>Pentapetalae</taxon>
        <taxon>asterids</taxon>
        <taxon>campanulids</taxon>
        <taxon>Apiales</taxon>
        <taxon>Apiaceae</taxon>
        <taxon>Apioideae</taxon>
        <taxon>Scandiceae</taxon>
        <taxon>Daucinae</taxon>
        <taxon>Daucus</taxon>
        <taxon>Daucus sect. Daucus</taxon>
    </lineage>
</organism>
<evidence type="ECO:0000313" key="7">
    <source>
        <dbReference type="EMBL" id="WOH11536.1"/>
    </source>
</evidence>
<dbReference type="PROSITE" id="PS50011">
    <property type="entry name" value="PROTEIN_KINASE_DOM"/>
    <property type="match status" value="1"/>
</dbReference>
<evidence type="ECO:0000256" key="5">
    <source>
        <dbReference type="PROSITE-ProRule" id="PRU10141"/>
    </source>
</evidence>
<feature type="domain" description="Protein kinase" evidence="6">
    <location>
        <begin position="15"/>
        <end position="268"/>
    </location>
</feature>
<dbReference type="Gene3D" id="3.30.200.20">
    <property type="entry name" value="Phosphorylase Kinase, domain 1"/>
    <property type="match status" value="1"/>
</dbReference>
<keyword evidence="4 5" id="KW-0067">ATP-binding</keyword>
<dbReference type="PROSITE" id="PS00107">
    <property type="entry name" value="PROTEIN_KINASE_ATP"/>
    <property type="match status" value="1"/>
</dbReference>
<reference evidence="7" key="1">
    <citation type="journal article" date="2016" name="Nat. Genet.">
        <title>A high-quality carrot genome assembly provides new insights into carotenoid accumulation and asterid genome evolution.</title>
        <authorList>
            <person name="Iorizzo M."/>
            <person name="Ellison S."/>
            <person name="Senalik D."/>
            <person name="Zeng P."/>
            <person name="Satapoomin P."/>
            <person name="Huang J."/>
            <person name="Bowman M."/>
            <person name="Iovene M."/>
            <person name="Sanseverino W."/>
            <person name="Cavagnaro P."/>
            <person name="Yildiz M."/>
            <person name="Macko-Podgorni A."/>
            <person name="Moranska E."/>
            <person name="Grzebelus E."/>
            <person name="Grzebelus D."/>
            <person name="Ashrafi H."/>
            <person name="Zheng Z."/>
            <person name="Cheng S."/>
            <person name="Spooner D."/>
            <person name="Van Deynze A."/>
            <person name="Simon P."/>
        </authorList>
    </citation>
    <scope>NUCLEOTIDE SEQUENCE</scope>
    <source>
        <tissue evidence="7">Leaf</tissue>
    </source>
</reference>
<evidence type="ECO:0000313" key="8">
    <source>
        <dbReference type="Proteomes" id="UP000077755"/>
    </source>
</evidence>
<name>A0AAF0XRY6_DAUCS</name>
<evidence type="ECO:0000256" key="4">
    <source>
        <dbReference type="ARBA" id="ARBA00022840"/>
    </source>
</evidence>
<sequence>MPIRFSHKDLQIATNNFTTKLGKGGFGSVYEGVLPAGTQLAVKQLEGLGQGKTEFQAEVSSIGSIHHLHLVRLKGFCTEGAHRLLVYVYKANGSLERWILKENKPENVLLDDNFLAKVSDFGLAKLISREQSHVFTTLRGTRGYLAPEWITNYAISDKCDVYSYGMVLLEIIGGRKNYDTSETEEKCHFPSYAFKMMEQGKLKDILDVKLQIAEDDERVSIAIKVGLRCLQYDMHLRPSMTKVVQMLEQVSPVPPPPSSQQMNSHIYLSSFKSTSEHSTSLEPLNLNSCADFSAVRLSGPR</sequence>
<keyword evidence="8" id="KW-1185">Reference proteome</keyword>
<dbReference type="FunFam" id="3.30.200.20:FF:000178">
    <property type="entry name" value="serine/threonine-protein kinase PBS1-like"/>
    <property type="match status" value="1"/>
</dbReference>
<dbReference type="PANTHER" id="PTHR47976:SF1">
    <property type="entry name" value="G-TYPE LECTIN S-RECEPTOR-LIKE SERINE_THREONINE-PROTEIN KINASE SD2-5"/>
    <property type="match status" value="1"/>
</dbReference>
<accession>A0AAF0XRY6</accession>
<gene>
    <name evidence="7" type="ORF">DCAR_0831023</name>
</gene>
<dbReference type="Pfam" id="PF07714">
    <property type="entry name" value="PK_Tyr_Ser-Thr"/>
    <property type="match status" value="1"/>
</dbReference>
<dbReference type="InterPro" id="IPR001245">
    <property type="entry name" value="Ser-Thr/Tyr_kinase_cat_dom"/>
</dbReference>
<dbReference type="AlphaFoldDB" id="A0AAF0XRY6"/>
<dbReference type="InterPro" id="IPR051343">
    <property type="entry name" value="G-type_lectin_kinases/EP1-like"/>
</dbReference>
<dbReference type="InterPro" id="IPR017441">
    <property type="entry name" value="Protein_kinase_ATP_BS"/>
</dbReference>
<dbReference type="GO" id="GO:0004672">
    <property type="term" value="F:protein kinase activity"/>
    <property type="evidence" value="ECO:0007669"/>
    <property type="project" value="InterPro"/>
</dbReference>
<proteinExistence type="predicted"/>
<evidence type="ECO:0000256" key="3">
    <source>
        <dbReference type="ARBA" id="ARBA00022741"/>
    </source>
</evidence>
<dbReference type="Gene3D" id="1.10.510.10">
    <property type="entry name" value="Transferase(Phosphotransferase) domain 1"/>
    <property type="match status" value="1"/>
</dbReference>
<keyword evidence="1" id="KW-0808">Transferase</keyword>
<dbReference type="InterPro" id="IPR011009">
    <property type="entry name" value="Kinase-like_dom_sf"/>
</dbReference>